<evidence type="ECO:0000313" key="5">
    <source>
        <dbReference type="EMBL" id="GMI27070.1"/>
    </source>
</evidence>
<evidence type="ECO:0000313" key="6">
    <source>
        <dbReference type="Proteomes" id="UP001165060"/>
    </source>
</evidence>
<sequence length="300" mass="35048">MFEVQEALDAQKEEFARREDAFRRREEALRKKDLELQESLIKFNKFLQENESKRNRAIKRAADEKKQRELKEIEIEKLTKQYLGKKVDEKAMKQQVQQNIKYQQFLTDVVDHVQGTSEDFPEVQDLLNRYKTLRDANEDLNKRQGSQDRENDEKRHYFSQITKDRANEVLNRNNEIAMLQKHLESCSVGTLQMQNNVDSSIRDMSDKVLQLGQMLASIENLLERFETQARHIKRSKDSKKTFGGGGSGVEAADDLAKEGKKAYDHLEDIATYMIDYASIVKDWEAEQMANRGIDEAKTSY</sequence>
<evidence type="ECO:0000256" key="2">
    <source>
        <dbReference type="SAM" id="Coils"/>
    </source>
</evidence>
<gene>
    <name evidence="5" type="ORF">TeGR_g793</name>
</gene>
<accession>A0ABQ6MIG3</accession>
<dbReference type="Proteomes" id="UP001165060">
    <property type="component" value="Unassembled WGS sequence"/>
</dbReference>
<dbReference type="InterPro" id="IPR025252">
    <property type="entry name" value="DUF4200"/>
</dbReference>
<dbReference type="PANTHER" id="PTHR21683">
    <property type="entry name" value="COILED-COIL DOMAIN-CONTAINING PROTEIN 42 LIKE-2-LIKE-RELATED"/>
    <property type="match status" value="1"/>
</dbReference>
<comment type="caution">
    <text evidence="5">The sequence shown here is derived from an EMBL/GenBank/DDBJ whole genome shotgun (WGS) entry which is preliminary data.</text>
</comment>
<keyword evidence="6" id="KW-1185">Reference proteome</keyword>
<name>A0ABQ6MIG3_9STRA</name>
<dbReference type="InterPro" id="IPR051147">
    <property type="entry name" value="CFAP_domain-containing"/>
</dbReference>
<organism evidence="5 6">
    <name type="scientific">Tetraparma gracilis</name>
    <dbReference type="NCBI Taxonomy" id="2962635"/>
    <lineage>
        <taxon>Eukaryota</taxon>
        <taxon>Sar</taxon>
        <taxon>Stramenopiles</taxon>
        <taxon>Ochrophyta</taxon>
        <taxon>Bolidophyceae</taxon>
        <taxon>Parmales</taxon>
        <taxon>Triparmaceae</taxon>
        <taxon>Tetraparma</taxon>
    </lineage>
</organism>
<reference evidence="5 6" key="1">
    <citation type="journal article" date="2023" name="Commun. Biol.">
        <title>Genome analysis of Parmales, the sister group of diatoms, reveals the evolutionary specialization of diatoms from phago-mixotrophs to photoautotrophs.</title>
        <authorList>
            <person name="Ban H."/>
            <person name="Sato S."/>
            <person name="Yoshikawa S."/>
            <person name="Yamada K."/>
            <person name="Nakamura Y."/>
            <person name="Ichinomiya M."/>
            <person name="Sato N."/>
            <person name="Blanc-Mathieu R."/>
            <person name="Endo H."/>
            <person name="Kuwata A."/>
            <person name="Ogata H."/>
        </authorList>
    </citation>
    <scope>NUCLEOTIDE SEQUENCE [LARGE SCALE GENOMIC DNA]</scope>
</reference>
<dbReference type="PANTHER" id="PTHR21683:SF2">
    <property type="entry name" value="COILED-COIL DOMAIN-CONTAINING PROTEIN 42 LIKE-2-LIKE"/>
    <property type="match status" value="1"/>
</dbReference>
<protein>
    <recommendedName>
        <fullName evidence="4">DUF4200 domain-containing protein</fullName>
    </recommendedName>
</protein>
<dbReference type="EMBL" id="BRYB01000292">
    <property type="protein sequence ID" value="GMI27070.1"/>
    <property type="molecule type" value="Genomic_DNA"/>
</dbReference>
<dbReference type="Pfam" id="PF13863">
    <property type="entry name" value="DUF4200"/>
    <property type="match status" value="1"/>
</dbReference>
<proteinExistence type="predicted"/>
<feature type="region of interest" description="Disordered" evidence="3">
    <location>
        <begin position="137"/>
        <end position="156"/>
    </location>
</feature>
<evidence type="ECO:0000256" key="3">
    <source>
        <dbReference type="SAM" id="MobiDB-lite"/>
    </source>
</evidence>
<feature type="domain" description="DUF4200" evidence="4">
    <location>
        <begin position="1"/>
        <end position="111"/>
    </location>
</feature>
<evidence type="ECO:0000259" key="4">
    <source>
        <dbReference type="Pfam" id="PF13863"/>
    </source>
</evidence>
<keyword evidence="1 2" id="KW-0175">Coiled coil</keyword>
<evidence type="ECO:0000256" key="1">
    <source>
        <dbReference type="ARBA" id="ARBA00023054"/>
    </source>
</evidence>
<feature type="coiled-coil region" evidence="2">
    <location>
        <begin position="47"/>
        <end position="81"/>
    </location>
</feature>